<sequence length="524" mass="57921">MGIPESVLRWKPRPPSRNTSIFFAVTGTLFSLYYYDRRECKRIRQSYIDQVRPYAEEPLAPYEYPRIVQVYTAKCPGDDDPVKARKWFNKYVKPILVAAAVDVETLSGLTYGGLARDLRQRIYARRRQLAGLEPWGIAPSSSGSVPPSPNSTEVMAAQAALAAPFALQPQQQLQRELEGATVLVGRPAYKEYMVALRNGWTTPLPPQREDLDEALSKQLAGDDTFAELPEEKAEAGAAAATTTASTDSGNAAAAPASVDDGLDDIERRNRALAESVDDDAGAPLPNSSIGGKSPNPFGAPSGSVVSRSPSSSSSPAAAPNVDPRILAPPAQIPAQPPLAYIDYVNLTGWRLIPRRMVNFFNRRKDVRQGAEAALAIITNNKSTAREFSAPPALETSRAAVDPPQDGDLDWGLEGETRFQPPHFAKVHSSLIKAREAFYAELPRRLRDTRTLVRGQREPTKVEKNDPPKSEAQLKVERLEREREWRNTEEGWEMLRKEAGVVWAEAFRGSLRVLEGRREARKEEQ</sequence>
<reference evidence="13 14" key="1">
    <citation type="journal article" date="2018" name="Mol. Biol. Evol.">
        <title>Broad Genomic Sampling Reveals a Smut Pathogenic Ancestry of the Fungal Clade Ustilaginomycotina.</title>
        <authorList>
            <person name="Kijpornyongpan T."/>
            <person name="Mondo S.J."/>
            <person name="Barry K."/>
            <person name="Sandor L."/>
            <person name="Lee J."/>
            <person name="Lipzen A."/>
            <person name="Pangilinan J."/>
            <person name="LaButti K."/>
            <person name="Hainaut M."/>
            <person name="Henrissat B."/>
            <person name="Grigoriev I.V."/>
            <person name="Spatafora J.W."/>
            <person name="Aime M.C."/>
        </authorList>
    </citation>
    <scope>NUCLEOTIDE SEQUENCE [LARGE SCALE GENOMIC DNA]</scope>
    <source>
        <strain evidence="13 14">MCA 5214</strain>
    </source>
</reference>
<keyword evidence="5" id="KW-0812">Transmembrane</keyword>
<dbReference type="Pfam" id="PF11711">
    <property type="entry name" value="Tim54"/>
    <property type="match status" value="1"/>
</dbReference>
<evidence type="ECO:0000256" key="3">
    <source>
        <dbReference type="ARBA" id="ARBA00020796"/>
    </source>
</evidence>
<evidence type="ECO:0000256" key="1">
    <source>
        <dbReference type="ARBA" id="ARBA00004434"/>
    </source>
</evidence>
<keyword evidence="10" id="KW-0496">Mitochondrion</keyword>
<dbReference type="GO" id="GO:0015031">
    <property type="term" value="P:protein transport"/>
    <property type="evidence" value="ECO:0007669"/>
    <property type="project" value="UniProtKB-KW"/>
</dbReference>
<feature type="compositionally biased region" description="Low complexity" evidence="12">
    <location>
        <begin position="235"/>
        <end position="259"/>
    </location>
</feature>
<evidence type="ECO:0000313" key="13">
    <source>
        <dbReference type="EMBL" id="PWN25245.1"/>
    </source>
</evidence>
<keyword evidence="4" id="KW-0813">Transport</keyword>
<keyword evidence="6" id="KW-0999">Mitochondrion inner membrane</keyword>
<dbReference type="InterPro" id="IPR021056">
    <property type="entry name" value="Mt_import_IM_translocase_Tim54"/>
</dbReference>
<evidence type="ECO:0000256" key="8">
    <source>
        <dbReference type="ARBA" id="ARBA00022989"/>
    </source>
</evidence>
<dbReference type="GO" id="GO:0005743">
    <property type="term" value="C:mitochondrial inner membrane"/>
    <property type="evidence" value="ECO:0007669"/>
    <property type="project" value="UniProtKB-SubCell"/>
</dbReference>
<evidence type="ECO:0000256" key="5">
    <source>
        <dbReference type="ARBA" id="ARBA00022692"/>
    </source>
</evidence>
<organism evidence="13 14">
    <name type="scientific">Jaminaea rosea</name>
    <dbReference type="NCBI Taxonomy" id="1569628"/>
    <lineage>
        <taxon>Eukaryota</taxon>
        <taxon>Fungi</taxon>
        <taxon>Dikarya</taxon>
        <taxon>Basidiomycota</taxon>
        <taxon>Ustilaginomycotina</taxon>
        <taxon>Exobasidiomycetes</taxon>
        <taxon>Microstromatales</taxon>
        <taxon>Microstromatales incertae sedis</taxon>
        <taxon>Jaminaea</taxon>
    </lineage>
</organism>
<feature type="compositionally biased region" description="Low complexity" evidence="12">
    <location>
        <begin position="298"/>
        <end position="329"/>
    </location>
</feature>
<evidence type="ECO:0000256" key="11">
    <source>
        <dbReference type="ARBA" id="ARBA00023136"/>
    </source>
</evidence>
<accession>A0A316UQ33</accession>
<evidence type="ECO:0000256" key="2">
    <source>
        <dbReference type="ARBA" id="ARBA00006355"/>
    </source>
</evidence>
<dbReference type="EMBL" id="KZ819677">
    <property type="protein sequence ID" value="PWN25245.1"/>
    <property type="molecule type" value="Genomic_DNA"/>
</dbReference>
<evidence type="ECO:0000256" key="4">
    <source>
        <dbReference type="ARBA" id="ARBA00022448"/>
    </source>
</evidence>
<evidence type="ECO:0000256" key="12">
    <source>
        <dbReference type="SAM" id="MobiDB-lite"/>
    </source>
</evidence>
<dbReference type="Proteomes" id="UP000245884">
    <property type="component" value="Unassembled WGS sequence"/>
</dbReference>
<keyword evidence="8" id="KW-1133">Transmembrane helix</keyword>
<comment type="similarity">
    <text evidence="2">Belongs to the TIM54 family.</text>
</comment>
<proteinExistence type="inferred from homology"/>
<evidence type="ECO:0000256" key="7">
    <source>
        <dbReference type="ARBA" id="ARBA00022927"/>
    </source>
</evidence>
<dbReference type="GeneID" id="37029268"/>
<dbReference type="RefSeq" id="XP_025359857.1">
    <property type="nucleotide sequence ID" value="XM_025507445.1"/>
</dbReference>
<evidence type="ECO:0000256" key="6">
    <source>
        <dbReference type="ARBA" id="ARBA00022792"/>
    </source>
</evidence>
<gene>
    <name evidence="13" type="ORF">BDZ90DRAFT_243840</name>
</gene>
<dbReference type="OrthoDB" id="5598305at2759"/>
<evidence type="ECO:0000313" key="14">
    <source>
        <dbReference type="Proteomes" id="UP000245884"/>
    </source>
</evidence>
<name>A0A316UQ33_9BASI</name>
<protein>
    <recommendedName>
        <fullName evidence="3">Mitochondrial import inner membrane translocase subunit TIM54</fullName>
    </recommendedName>
</protein>
<evidence type="ECO:0000256" key="10">
    <source>
        <dbReference type="ARBA" id="ARBA00023128"/>
    </source>
</evidence>
<comment type="subcellular location">
    <subcellularLocation>
        <location evidence="1">Mitochondrion inner membrane</location>
        <topology evidence="1">Single-pass membrane protein</topology>
    </subcellularLocation>
</comment>
<keyword evidence="9" id="KW-0811">Translocation</keyword>
<dbReference type="AlphaFoldDB" id="A0A316UQ33"/>
<dbReference type="STRING" id="1569628.A0A316UQ33"/>
<keyword evidence="11" id="KW-0472">Membrane</keyword>
<keyword evidence="7" id="KW-0653">Protein transport</keyword>
<feature type="region of interest" description="Disordered" evidence="12">
    <location>
        <begin position="231"/>
        <end position="331"/>
    </location>
</feature>
<evidence type="ECO:0000256" key="9">
    <source>
        <dbReference type="ARBA" id="ARBA00023010"/>
    </source>
</evidence>
<keyword evidence="14" id="KW-1185">Reference proteome</keyword>